<dbReference type="GO" id="GO:0043138">
    <property type="term" value="F:3'-5' DNA helicase activity"/>
    <property type="evidence" value="ECO:0007669"/>
    <property type="project" value="UniProtKB-EC"/>
</dbReference>
<feature type="compositionally biased region" description="Basic and acidic residues" evidence="15">
    <location>
        <begin position="189"/>
        <end position="207"/>
    </location>
</feature>
<dbReference type="Proteomes" id="UP000186594">
    <property type="component" value="Unassembled WGS sequence"/>
</dbReference>
<name>A0A1U7LRX4_NEOID</name>
<dbReference type="Gene3D" id="3.40.50.300">
    <property type="entry name" value="P-loop containing nucleotide triphosphate hydrolases"/>
    <property type="match status" value="2"/>
</dbReference>
<evidence type="ECO:0000256" key="11">
    <source>
        <dbReference type="ARBA" id="ARBA00023242"/>
    </source>
</evidence>
<dbReference type="InterPro" id="IPR018982">
    <property type="entry name" value="RQC_domain"/>
</dbReference>
<evidence type="ECO:0000256" key="5">
    <source>
        <dbReference type="ARBA" id="ARBA00022801"/>
    </source>
</evidence>
<dbReference type="STRING" id="1198029.A0A1U7LRX4"/>
<keyword evidence="7" id="KW-0067">ATP-binding</keyword>
<keyword evidence="14" id="KW-0175">Coiled coil</keyword>
<protein>
    <recommendedName>
        <fullName evidence="13">DNA 3'-5' helicase</fullName>
        <ecNumber evidence="13">5.6.2.4</ecNumber>
    </recommendedName>
</protein>
<evidence type="ECO:0000256" key="7">
    <source>
        <dbReference type="ARBA" id="ARBA00022840"/>
    </source>
</evidence>
<evidence type="ECO:0000256" key="12">
    <source>
        <dbReference type="ARBA" id="ARBA00034617"/>
    </source>
</evidence>
<feature type="region of interest" description="Disordered" evidence="15">
    <location>
        <begin position="1229"/>
        <end position="1301"/>
    </location>
</feature>
<dbReference type="Pfam" id="PF16124">
    <property type="entry name" value="RecQ_Zn_bind"/>
    <property type="match status" value="1"/>
</dbReference>
<evidence type="ECO:0000259" key="16">
    <source>
        <dbReference type="PROSITE" id="PS51192"/>
    </source>
</evidence>
<dbReference type="CDD" id="cd17920">
    <property type="entry name" value="DEXHc_RecQ"/>
    <property type="match status" value="1"/>
</dbReference>
<feature type="compositionally biased region" description="Polar residues" evidence="15">
    <location>
        <begin position="365"/>
        <end position="375"/>
    </location>
</feature>
<dbReference type="GO" id="GO:0009378">
    <property type="term" value="F:four-way junction helicase activity"/>
    <property type="evidence" value="ECO:0007669"/>
    <property type="project" value="TreeGrafter"/>
</dbReference>
<feature type="compositionally biased region" description="Acidic residues" evidence="15">
    <location>
        <begin position="1256"/>
        <end position="1269"/>
    </location>
</feature>
<keyword evidence="9" id="KW-0234">DNA repair</keyword>
<feature type="compositionally biased region" description="Low complexity" evidence="15">
    <location>
        <begin position="416"/>
        <end position="431"/>
    </location>
</feature>
<dbReference type="GO" id="GO:0005737">
    <property type="term" value="C:cytoplasm"/>
    <property type="evidence" value="ECO:0007669"/>
    <property type="project" value="TreeGrafter"/>
</dbReference>
<dbReference type="Pfam" id="PF00270">
    <property type="entry name" value="DEAD"/>
    <property type="match status" value="1"/>
</dbReference>
<evidence type="ECO:0000256" key="9">
    <source>
        <dbReference type="ARBA" id="ARBA00023204"/>
    </source>
</evidence>
<organism evidence="18 19">
    <name type="scientific">Neolecta irregularis (strain DAH-3)</name>
    <dbReference type="NCBI Taxonomy" id="1198029"/>
    <lineage>
        <taxon>Eukaryota</taxon>
        <taxon>Fungi</taxon>
        <taxon>Dikarya</taxon>
        <taxon>Ascomycota</taxon>
        <taxon>Taphrinomycotina</taxon>
        <taxon>Neolectales</taxon>
        <taxon>Neolectaceae</taxon>
        <taxon>Neolecta</taxon>
    </lineage>
</organism>
<comment type="subcellular location">
    <subcellularLocation>
        <location evidence="1">Nucleus</location>
    </subcellularLocation>
</comment>
<dbReference type="FunFam" id="3.40.50.300:FF:000537">
    <property type="entry name" value="Bloom syndrome RecQ-like helicase"/>
    <property type="match status" value="1"/>
</dbReference>
<feature type="compositionally biased region" description="Polar residues" evidence="15">
    <location>
        <begin position="270"/>
        <end position="279"/>
    </location>
</feature>
<dbReference type="PROSITE" id="PS00690">
    <property type="entry name" value="DEAH_ATP_HELICASE"/>
    <property type="match status" value="1"/>
</dbReference>
<evidence type="ECO:0000313" key="19">
    <source>
        <dbReference type="Proteomes" id="UP000186594"/>
    </source>
</evidence>
<feature type="compositionally biased region" description="Basic residues" evidence="15">
    <location>
        <begin position="113"/>
        <end position="130"/>
    </location>
</feature>
<feature type="domain" description="Helicase ATP-binding" evidence="16">
    <location>
        <begin position="580"/>
        <end position="759"/>
    </location>
</feature>
<keyword evidence="8" id="KW-0238">DNA-binding</keyword>
<feature type="domain" description="Helicase C-terminal" evidence="17">
    <location>
        <begin position="781"/>
        <end position="940"/>
    </location>
</feature>
<dbReference type="GO" id="GO:0005524">
    <property type="term" value="F:ATP binding"/>
    <property type="evidence" value="ECO:0007669"/>
    <property type="project" value="UniProtKB-KW"/>
</dbReference>
<dbReference type="SMART" id="SM00487">
    <property type="entry name" value="DEXDc"/>
    <property type="match status" value="1"/>
</dbReference>
<feature type="compositionally biased region" description="Basic and acidic residues" evidence="15">
    <location>
        <begin position="140"/>
        <end position="149"/>
    </location>
</feature>
<dbReference type="InterPro" id="IPR002464">
    <property type="entry name" value="DNA/RNA_helicase_DEAH_CS"/>
</dbReference>
<keyword evidence="6 18" id="KW-0347">Helicase</keyword>
<keyword evidence="5" id="KW-0378">Hydrolase</keyword>
<dbReference type="EMBL" id="LXFE01000417">
    <property type="protein sequence ID" value="OLL25394.1"/>
    <property type="molecule type" value="Genomic_DNA"/>
</dbReference>
<keyword evidence="3" id="KW-0547">Nucleotide-binding</keyword>
<dbReference type="PANTHER" id="PTHR13710:SF153">
    <property type="entry name" value="RECQ-LIKE DNA HELICASE BLM"/>
    <property type="match status" value="1"/>
</dbReference>
<dbReference type="GO" id="GO:0000724">
    <property type="term" value="P:double-strand break repair via homologous recombination"/>
    <property type="evidence" value="ECO:0007669"/>
    <property type="project" value="TreeGrafter"/>
</dbReference>
<dbReference type="GO" id="GO:0005634">
    <property type="term" value="C:nucleus"/>
    <property type="evidence" value="ECO:0007669"/>
    <property type="project" value="UniProtKB-SubCell"/>
</dbReference>
<evidence type="ECO:0000256" key="13">
    <source>
        <dbReference type="ARBA" id="ARBA00034808"/>
    </source>
</evidence>
<gene>
    <name evidence="18" type="ORF">NEOLI_001218</name>
</gene>
<evidence type="ECO:0000313" key="18">
    <source>
        <dbReference type="EMBL" id="OLL25394.1"/>
    </source>
</evidence>
<evidence type="ECO:0000256" key="8">
    <source>
        <dbReference type="ARBA" id="ARBA00023125"/>
    </source>
</evidence>
<evidence type="ECO:0000256" key="3">
    <source>
        <dbReference type="ARBA" id="ARBA00022741"/>
    </source>
</evidence>
<dbReference type="EC" id="5.6.2.4" evidence="13"/>
<keyword evidence="4" id="KW-0227">DNA damage</keyword>
<evidence type="ECO:0000256" key="15">
    <source>
        <dbReference type="SAM" id="MobiDB-lite"/>
    </source>
</evidence>
<sequence>MSAAIGLPKNNLQLQISWFTQEKLHHPPQFEHKPDQKLLNPVVQSTNAIRKFVFPSIDNVVGGLMSSSGMAEQIATHVSRIDPKILVSARKINLLDSHDFDDYLGVEISPNITKRKPTSPRKNLEKRRKSSPVVGNIPDIPKRIVKDSEGESDLEPEVLDTPGFVGSPTKDIFCETMERPVSPTPLRDSGSDELVRKTCIIPRDKIRPSISNSLRPRENSSRLSMSNDRDAPHLSEEVHRRPLQVSPFGLDSPTRSNSSHQDSTKASERLGSSTSHTSSIYTNIPESGLIPLVSFWEKQLVSAKDAIVNLVMIQETMPFEIWQMHMNEAKEIKRNAEEKSNAVREALNIARGQASTPVPCKPYSSPKTTCSQTHIATPPKSSVVKRTPGRSARTVMNQLFSPSPRSKIRELRRELPSMNSLPPNPNISSSSKTPREVISLDSDDDLPPLPVFHDVDIPDDLLEDEYTGSPAPRNQFTFEDDGIEVIANSRSRQPLSDTTYVTNSPPQRLATKRLIRKPAELNLAGNESSGSTSAAVDSMTVNMPLMSNPEMQNPWSRDVAGALKQVFHLQGFRQNQLDAINTTLSGEDLFVLMPTGGGKSLCYQLPSIIDSGRTRGVTIVISPLISLMQDQVEHLLDLNIPALVINGDLSAEQRRGAYDSLKQSDVKIKLLYVTPEMLSKSNQMQNLMDNFNRRGLLARIVIDEAHCVSQWGHDFRPDYKILGNLKEKFPRVPFIALTATANEHVKKDVKLQLRIPNCRFLTQSFNRPNLMYIVRPMVKDTISQIGKMISDQYSGQSGIIYCLSRNQCETTAQKLKEFHIKANHYHAGMERNERAAVQRDWQKGKYPVIVATIAFGMGIDKGDVRFVIHYSLPKSLEGYYQETGRAGRDGKASVCTLFYSWGDKSKLERMIDQGDGDWNQKELQRLQLRQVVAFCENKIDCRRKQVLEYFGETFSPAKCRKTCDNCSSNTAWIAKNVTDLAVAAIKLVQVINRKTTLLYCVDVFRGSKASKITNAGHNLLEQHGFGQDASKTDIERLFKRLVSEEALKEVCETNKMGFVNTYVAIGKKANEFLRGNKQLQMDFAEGAGGKKKSKTMTPAVSNHRRFNSLQISRPDDDFDDFEVTSRPRSLKRKEERCFLGEPVRPNQQYSHLTEYEIDVSNRCYDHVVVRRDAICKEQDVRPSTVLSNTALQTKQQWLKCQDVSERQYDLYHEKFDLVLDNFITEKRENLSDAQMPPQKQNNIRQVDYESAAPGGDESDYEDNLDDVEYETVAAPNGTTSHHFARYSAPSQNKSVCDLRKD</sequence>
<feature type="region of interest" description="Disordered" evidence="15">
    <location>
        <begin position="414"/>
        <end position="451"/>
    </location>
</feature>
<dbReference type="InterPro" id="IPR036390">
    <property type="entry name" value="WH_DNA-bd_sf"/>
</dbReference>
<dbReference type="FunFam" id="3.40.50.300:FF:001975">
    <property type="entry name" value="ATP-dependent DNA helicase"/>
    <property type="match status" value="1"/>
</dbReference>
<dbReference type="InterPro" id="IPR004589">
    <property type="entry name" value="DNA_helicase_ATP-dep_RecQ"/>
</dbReference>
<evidence type="ECO:0000256" key="6">
    <source>
        <dbReference type="ARBA" id="ARBA00022806"/>
    </source>
</evidence>
<dbReference type="SMART" id="SM00490">
    <property type="entry name" value="HELICc"/>
    <property type="match status" value="1"/>
</dbReference>
<reference evidence="18 19" key="1">
    <citation type="submission" date="2016-04" db="EMBL/GenBank/DDBJ databases">
        <title>Evolutionary innovation and constraint leading to complex multicellularity in the Ascomycota.</title>
        <authorList>
            <person name="Cisse O."/>
            <person name="Nguyen A."/>
            <person name="Hewitt D.A."/>
            <person name="Jedd G."/>
            <person name="Stajich J.E."/>
        </authorList>
    </citation>
    <scope>NUCLEOTIDE SEQUENCE [LARGE SCALE GENOMIC DNA]</scope>
    <source>
        <strain evidence="18 19">DAH-3</strain>
    </source>
</reference>
<evidence type="ECO:0000256" key="2">
    <source>
        <dbReference type="ARBA" id="ARBA00005446"/>
    </source>
</evidence>
<dbReference type="CDD" id="cd18794">
    <property type="entry name" value="SF2_C_RecQ"/>
    <property type="match status" value="1"/>
</dbReference>
<dbReference type="InterPro" id="IPR032284">
    <property type="entry name" value="RecQ_Zn-bd"/>
</dbReference>
<dbReference type="GO" id="GO:0005694">
    <property type="term" value="C:chromosome"/>
    <property type="evidence" value="ECO:0007669"/>
    <property type="project" value="TreeGrafter"/>
</dbReference>
<feature type="region of interest" description="Disordered" evidence="15">
    <location>
        <begin position="111"/>
        <end position="279"/>
    </location>
</feature>
<feature type="region of interest" description="Disordered" evidence="15">
    <location>
        <begin position="357"/>
        <end position="390"/>
    </location>
</feature>
<evidence type="ECO:0000256" key="1">
    <source>
        <dbReference type="ARBA" id="ARBA00004123"/>
    </source>
</evidence>
<dbReference type="Pfam" id="PF00271">
    <property type="entry name" value="Helicase_C"/>
    <property type="match status" value="1"/>
</dbReference>
<dbReference type="PANTHER" id="PTHR13710">
    <property type="entry name" value="DNA HELICASE RECQ FAMILY MEMBER"/>
    <property type="match status" value="1"/>
</dbReference>
<proteinExistence type="inferred from homology"/>
<dbReference type="PROSITE" id="PS51194">
    <property type="entry name" value="HELICASE_CTER"/>
    <property type="match status" value="1"/>
</dbReference>
<keyword evidence="19" id="KW-1185">Reference proteome</keyword>
<dbReference type="PROSITE" id="PS51192">
    <property type="entry name" value="HELICASE_ATP_BIND_1"/>
    <property type="match status" value="1"/>
</dbReference>
<dbReference type="InterPro" id="IPR036388">
    <property type="entry name" value="WH-like_DNA-bd_sf"/>
</dbReference>
<feature type="coiled-coil region" evidence="14">
    <location>
        <begin position="326"/>
        <end position="353"/>
    </location>
</feature>
<dbReference type="InterPro" id="IPR027417">
    <property type="entry name" value="P-loop_NTPase"/>
</dbReference>
<dbReference type="Gene3D" id="1.10.10.10">
    <property type="entry name" value="Winged helix-like DNA-binding domain superfamily/Winged helix DNA-binding domain"/>
    <property type="match status" value="1"/>
</dbReference>
<feature type="compositionally biased region" description="Basic and acidic residues" evidence="15">
    <location>
        <begin position="227"/>
        <end position="240"/>
    </location>
</feature>
<dbReference type="InterPro" id="IPR001650">
    <property type="entry name" value="Helicase_C-like"/>
</dbReference>
<keyword evidence="10" id="KW-0413">Isomerase</keyword>
<evidence type="ECO:0000256" key="14">
    <source>
        <dbReference type="SAM" id="Coils"/>
    </source>
</evidence>
<evidence type="ECO:0000259" key="17">
    <source>
        <dbReference type="PROSITE" id="PS51194"/>
    </source>
</evidence>
<dbReference type="SUPFAM" id="SSF52540">
    <property type="entry name" value="P-loop containing nucleoside triphosphate hydrolases"/>
    <property type="match status" value="1"/>
</dbReference>
<dbReference type="GO" id="GO:0006260">
    <property type="term" value="P:DNA replication"/>
    <property type="evidence" value="ECO:0007669"/>
    <property type="project" value="InterPro"/>
</dbReference>
<comment type="similarity">
    <text evidence="2">Belongs to the helicase family. RecQ subfamily.</text>
</comment>
<keyword evidence="11" id="KW-0539">Nucleus</keyword>
<comment type="catalytic activity">
    <reaction evidence="12">
        <text>Couples ATP hydrolysis with the unwinding of duplex DNA by translocating in the 3'-5' direction.</text>
        <dbReference type="EC" id="5.6.2.4"/>
    </reaction>
</comment>
<dbReference type="InterPro" id="IPR011545">
    <property type="entry name" value="DEAD/DEAH_box_helicase_dom"/>
</dbReference>
<dbReference type="Pfam" id="PF09382">
    <property type="entry name" value="RQC"/>
    <property type="match status" value="1"/>
</dbReference>
<evidence type="ECO:0000256" key="4">
    <source>
        <dbReference type="ARBA" id="ARBA00022763"/>
    </source>
</evidence>
<dbReference type="SMART" id="SM00956">
    <property type="entry name" value="RQC"/>
    <property type="match status" value="1"/>
</dbReference>
<dbReference type="InterPro" id="IPR014001">
    <property type="entry name" value="Helicase_ATP-bd"/>
</dbReference>
<dbReference type="GO" id="GO:0016787">
    <property type="term" value="F:hydrolase activity"/>
    <property type="evidence" value="ECO:0007669"/>
    <property type="project" value="UniProtKB-KW"/>
</dbReference>
<dbReference type="NCBIfam" id="TIGR00614">
    <property type="entry name" value="recQ_fam"/>
    <property type="match status" value="1"/>
</dbReference>
<evidence type="ECO:0000256" key="10">
    <source>
        <dbReference type="ARBA" id="ARBA00023235"/>
    </source>
</evidence>
<dbReference type="OrthoDB" id="10261556at2759"/>
<accession>A0A1U7LRX4</accession>
<dbReference type="SUPFAM" id="SSF46785">
    <property type="entry name" value="Winged helix' DNA-binding domain"/>
    <property type="match status" value="1"/>
</dbReference>
<dbReference type="GO" id="GO:0003677">
    <property type="term" value="F:DNA binding"/>
    <property type="evidence" value="ECO:0007669"/>
    <property type="project" value="UniProtKB-KW"/>
</dbReference>
<dbReference type="FunFam" id="1.10.10.10:FF:000495">
    <property type="entry name" value="RecQ family helicase MusN"/>
    <property type="match status" value="1"/>
</dbReference>
<comment type="caution">
    <text evidence="18">The sequence shown here is derived from an EMBL/GenBank/DDBJ whole genome shotgun (WGS) entry which is preliminary data.</text>
</comment>